<dbReference type="Gene3D" id="3.30.1810.10">
    <property type="entry name" value="YdfO-like"/>
    <property type="match status" value="1"/>
</dbReference>
<gene>
    <name evidence="1" type="ORF">F4W09_02745</name>
</gene>
<accession>A0A5N4WRP1</accession>
<dbReference type="InterPro" id="IPR036696">
    <property type="entry name" value="YdfO-like_sf"/>
</dbReference>
<evidence type="ECO:0000313" key="2">
    <source>
        <dbReference type="Proteomes" id="UP000325788"/>
    </source>
</evidence>
<dbReference type="InterPro" id="IPR009833">
    <property type="entry name" value="DUF1398"/>
</dbReference>
<dbReference type="EMBL" id="VXLD01000001">
    <property type="protein sequence ID" value="KAB1860054.1"/>
    <property type="molecule type" value="Genomic_DNA"/>
</dbReference>
<dbReference type="SUPFAM" id="SSF160419">
    <property type="entry name" value="YdfO-like"/>
    <property type="match status" value="1"/>
</dbReference>
<organism evidence="1 2">
    <name type="scientific">Acinetobacter tandoii</name>
    <dbReference type="NCBI Taxonomy" id="202954"/>
    <lineage>
        <taxon>Bacteria</taxon>
        <taxon>Pseudomonadati</taxon>
        <taxon>Pseudomonadota</taxon>
        <taxon>Gammaproteobacteria</taxon>
        <taxon>Moraxellales</taxon>
        <taxon>Moraxellaceae</taxon>
        <taxon>Acinetobacter</taxon>
    </lineage>
</organism>
<dbReference type="Pfam" id="PF07166">
    <property type="entry name" value="DUF1398"/>
    <property type="match status" value="1"/>
</dbReference>
<evidence type="ECO:0000313" key="1">
    <source>
        <dbReference type="EMBL" id="KAB1860054.1"/>
    </source>
</evidence>
<proteinExistence type="predicted"/>
<dbReference type="RefSeq" id="WP_044740611.1">
    <property type="nucleotide sequence ID" value="NZ_VXLD01000001.1"/>
</dbReference>
<reference evidence="1 2" key="1">
    <citation type="submission" date="2019-09" db="EMBL/GenBank/DDBJ databases">
        <title>Draft genome sequence of Acinetobacter tandoii W4-4-4 isolated from environmental water sample.</title>
        <authorList>
            <person name="Wee S.K."/>
            <person name="Yan B."/>
            <person name="Mustaffa S.B."/>
            <person name="Yap E.P.H."/>
        </authorList>
    </citation>
    <scope>NUCLEOTIDE SEQUENCE [LARGE SCALE GENOMIC DNA]</scope>
    <source>
        <strain evidence="1 2">W4-4-4</strain>
    </source>
</reference>
<comment type="caution">
    <text evidence="1">The sequence shown here is derived from an EMBL/GenBank/DDBJ whole genome shotgun (WGS) entry which is preliminary data.</text>
</comment>
<dbReference type="Proteomes" id="UP000325788">
    <property type="component" value="Unassembled WGS sequence"/>
</dbReference>
<dbReference type="AlphaFoldDB" id="A0A5N4WRP1"/>
<protein>
    <submittedName>
        <fullName evidence="1">DUF1398 domain-containing protein</fullName>
    </submittedName>
</protein>
<name>A0A5N4WRP1_9GAMM</name>
<sequence>MSTAIEIIEQAIQKGINHRPQIGGFPYLAEALREAGVTINEWILPCCQSLYQTNSGAVIFPHPSLITTATDIPTFNQDLLIQALRADQAGHTSFPEFLQAIWSAGIIRYTVNLEARYVVYYGSSGESYMEKYPAVTLPI</sequence>